<dbReference type="PANTHER" id="PTHR39476:SF1">
    <property type="entry name" value="NADH DEHYDROGENASE [UBIQUINONE] 1 BETA SUBCOMPLEX SUBUNIT 4"/>
    <property type="match status" value="1"/>
</dbReference>
<evidence type="ECO:0000256" key="14">
    <source>
        <dbReference type="SAM" id="Phobius"/>
    </source>
</evidence>
<organism evidence="15 16">
    <name type="scientific">Postia placenta MAD-698-R-SB12</name>
    <dbReference type="NCBI Taxonomy" id="670580"/>
    <lineage>
        <taxon>Eukaryota</taxon>
        <taxon>Fungi</taxon>
        <taxon>Dikarya</taxon>
        <taxon>Basidiomycota</taxon>
        <taxon>Agaricomycotina</taxon>
        <taxon>Agaricomycetes</taxon>
        <taxon>Polyporales</taxon>
        <taxon>Adustoporiaceae</taxon>
        <taxon>Rhodonia</taxon>
    </lineage>
</organism>
<keyword evidence="9 14" id="KW-1133">Transmembrane helix</keyword>
<dbReference type="STRING" id="670580.A0A1X6N8S6"/>
<keyword evidence="8" id="KW-0249">Electron transport</keyword>
<evidence type="ECO:0000256" key="6">
    <source>
        <dbReference type="ARBA" id="ARBA00022692"/>
    </source>
</evidence>
<keyword evidence="10" id="KW-0496">Mitochondrion</keyword>
<keyword evidence="4" id="KW-0813">Transport</keyword>
<dbReference type="InterPro" id="IPR009866">
    <property type="entry name" value="NADH_UbQ_OxRdtase_NDUFB4_su"/>
</dbReference>
<dbReference type="PANTHER" id="PTHR39476">
    <property type="entry name" value="NADH:UBIQUINONE OXIDOREDUCTASE 6.6KD SUBUNIT"/>
    <property type="match status" value="1"/>
</dbReference>
<evidence type="ECO:0000256" key="1">
    <source>
        <dbReference type="ARBA" id="ARBA00004434"/>
    </source>
</evidence>
<dbReference type="GeneID" id="36325372"/>
<keyword evidence="6 14" id="KW-0812">Transmembrane</keyword>
<evidence type="ECO:0000313" key="16">
    <source>
        <dbReference type="Proteomes" id="UP000194127"/>
    </source>
</evidence>
<protein>
    <recommendedName>
        <fullName evidence="3">NADH dehydrogenase [ubiquinone] 1 beta subcomplex subunit 4</fullName>
    </recommendedName>
    <alternativeName>
        <fullName evidence="12">Complex I-B15</fullName>
    </alternativeName>
    <alternativeName>
        <fullName evidence="13">NADH-ubiquinone oxidoreductase B15 subunit</fullName>
    </alternativeName>
</protein>
<evidence type="ECO:0000256" key="9">
    <source>
        <dbReference type="ARBA" id="ARBA00022989"/>
    </source>
</evidence>
<evidence type="ECO:0000256" key="4">
    <source>
        <dbReference type="ARBA" id="ARBA00022448"/>
    </source>
</evidence>
<dbReference type="OrthoDB" id="15108at2759"/>
<dbReference type="Proteomes" id="UP000194127">
    <property type="component" value="Unassembled WGS sequence"/>
</dbReference>
<evidence type="ECO:0000256" key="7">
    <source>
        <dbReference type="ARBA" id="ARBA00022792"/>
    </source>
</evidence>
<keyword evidence="5" id="KW-0679">Respiratory chain</keyword>
<evidence type="ECO:0000256" key="11">
    <source>
        <dbReference type="ARBA" id="ARBA00023136"/>
    </source>
</evidence>
<evidence type="ECO:0000313" key="15">
    <source>
        <dbReference type="EMBL" id="OSX64783.1"/>
    </source>
</evidence>
<evidence type="ECO:0000256" key="5">
    <source>
        <dbReference type="ARBA" id="ARBA00022660"/>
    </source>
</evidence>
<name>A0A1X6N8S6_9APHY</name>
<accession>A0A1X6N8S6</accession>
<evidence type="ECO:0000256" key="8">
    <source>
        <dbReference type="ARBA" id="ARBA00022982"/>
    </source>
</evidence>
<dbReference type="AlphaFoldDB" id="A0A1X6N8S6"/>
<evidence type="ECO:0000256" key="2">
    <source>
        <dbReference type="ARBA" id="ARBA00007260"/>
    </source>
</evidence>
<evidence type="ECO:0000256" key="10">
    <source>
        <dbReference type="ARBA" id="ARBA00023128"/>
    </source>
</evidence>
<keyword evidence="11 14" id="KW-0472">Membrane</keyword>
<sequence length="81" mass="9266">MAGHGYTKLDPAVERWNAMRENAYKHFRFTSRTAWQSFAGLILFPGAIYWLSSNQDTKWSWSGKLKNESLARISPPAESSD</sequence>
<comment type="subcellular location">
    <subcellularLocation>
        <location evidence="1">Mitochondrion inner membrane</location>
        <topology evidence="1">Single-pass membrane protein</topology>
    </subcellularLocation>
</comment>
<reference evidence="15 16" key="1">
    <citation type="submission" date="2017-04" db="EMBL/GenBank/DDBJ databases">
        <title>Genome Sequence of the Model Brown-Rot Fungus Postia placenta SB12.</title>
        <authorList>
            <consortium name="DOE Joint Genome Institute"/>
            <person name="Gaskell J."/>
            <person name="Kersten P."/>
            <person name="Larrondo L.F."/>
            <person name="Canessa P."/>
            <person name="Martinez D."/>
            <person name="Hibbett D."/>
            <person name="Schmoll M."/>
            <person name="Kubicek C.P."/>
            <person name="Martinez A.T."/>
            <person name="Yadav J."/>
            <person name="Master E."/>
            <person name="Magnuson J.K."/>
            <person name="James T."/>
            <person name="Yaver D."/>
            <person name="Berka R."/>
            <person name="Labutti K."/>
            <person name="Lipzen A."/>
            <person name="Aerts A."/>
            <person name="Barry K."/>
            <person name="Henrissat B."/>
            <person name="Blanchette R."/>
            <person name="Grigoriev I."/>
            <person name="Cullen D."/>
        </authorList>
    </citation>
    <scope>NUCLEOTIDE SEQUENCE [LARGE SCALE GENOMIC DNA]</scope>
    <source>
        <strain evidence="15 16">MAD-698-R-SB12</strain>
    </source>
</reference>
<evidence type="ECO:0000256" key="13">
    <source>
        <dbReference type="ARBA" id="ARBA00030987"/>
    </source>
</evidence>
<evidence type="ECO:0000256" key="12">
    <source>
        <dbReference type="ARBA" id="ARBA00030212"/>
    </source>
</evidence>
<proteinExistence type="inferred from homology"/>
<keyword evidence="7" id="KW-0999">Mitochondrion inner membrane</keyword>
<keyword evidence="16" id="KW-1185">Reference proteome</keyword>
<dbReference type="Pfam" id="PF07225">
    <property type="entry name" value="NDUF_B4"/>
    <property type="match status" value="1"/>
</dbReference>
<gene>
    <name evidence="15" type="ORF">POSPLADRAFT_1053595</name>
</gene>
<comment type="similarity">
    <text evidence="2">Belongs to the complex I NDUFB4 subunit family.</text>
</comment>
<dbReference type="EMBL" id="KZ110593">
    <property type="protein sequence ID" value="OSX64783.1"/>
    <property type="molecule type" value="Genomic_DNA"/>
</dbReference>
<dbReference type="GO" id="GO:0005743">
    <property type="term" value="C:mitochondrial inner membrane"/>
    <property type="evidence" value="ECO:0007669"/>
    <property type="project" value="UniProtKB-SubCell"/>
</dbReference>
<feature type="transmembrane region" description="Helical" evidence="14">
    <location>
        <begin position="34"/>
        <end position="52"/>
    </location>
</feature>
<dbReference type="RefSeq" id="XP_024341577.1">
    <property type="nucleotide sequence ID" value="XM_024480422.1"/>
</dbReference>
<evidence type="ECO:0000256" key="3">
    <source>
        <dbReference type="ARBA" id="ARBA00018681"/>
    </source>
</evidence>